<dbReference type="PANTHER" id="PTHR43210:SF5">
    <property type="entry name" value="DETHIOBIOTIN SYNTHETASE"/>
    <property type="match status" value="1"/>
</dbReference>
<comment type="cofactor">
    <cofactor evidence="1">
        <name>Mg(2+)</name>
        <dbReference type="ChEBI" id="CHEBI:18420"/>
    </cofactor>
</comment>
<dbReference type="EC" id="6.3.3.3" evidence="1"/>
<dbReference type="RefSeq" id="WP_309966498.1">
    <property type="nucleotide sequence ID" value="NZ_JAVDWH010000001.1"/>
</dbReference>
<feature type="binding site" evidence="1">
    <location>
        <begin position="112"/>
        <end position="115"/>
    </location>
    <ligand>
        <name>ATP</name>
        <dbReference type="ChEBI" id="CHEBI:30616"/>
    </ligand>
</feature>
<dbReference type="Proteomes" id="UP001257739">
    <property type="component" value="Unassembled WGS sequence"/>
</dbReference>
<feature type="binding site" evidence="1">
    <location>
        <position position="46"/>
    </location>
    <ligand>
        <name>substrate</name>
    </ligand>
</feature>
<dbReference type="PIRSF" id="PIRSF006755">
    <property type="entry name" value="DTB_synth"/>
    <property type="match status" value="1"/>
</dbReference>
<protein>
    <recommendedName>
        <fullName evidence="1">ATP-dependent dethiobiotin synthetase BioD</fullName>
        <ecNumber evidence="1">6.3.3.3</ecNumber>
    </recommendedName>
    <alternativeName>
        <fullName evidence="1">DTB synthetase</fullName>
        <shortName evidence="1">DTBS</shortName>
    </alternativeName>
    <alternativeName>
        <fullName evidence="1">Dethiobiotin synthase</fullName>
    </alternativeName>
</protein>
<dbReference type="InterPro" id="IPR004472">
    <property type="entry name" value="DTB_synth_BioD"/>
</dbReference>
<gene>
    <name evidence="1" type="primary">bioD</name>
    <name evidence="2" type="ORF">J2X11_000536</name>
</gene>
<comment type="catalytic activity">
    <reaction evidence="1">
        <text>(7R,8S)-7,8-diammoniononanoate + CO2 + ATP = (4R,5S)-dethiobiotin + ADP + phosphate + 3 H(+)</text>
        <dbReference type="Rhea" id="RHEA:15805"/>
        <dbReference type="ChEBI" id="CHEBI:15378"/>
        <dbReference type="ChEBI" id="CHEBI:16526"/>
        <dbReference type="ChEBI" id="CHEBI:30616"/>
        <dbReference type="ChEBI" id="CHEBI:43474"/>
        <dbReference type="ChEBI" id="CHEBI:149469"/>
        <dbReference type="ChEBI" id="CHEBI:149473"/>
        <dbReference type="ChEBI" id="CHEBI:456216"/>
        <dbReference type="EC" id="6.3.3.3"/>
    </reaction>
</comment>
<dbReference type="CDD" id="cd03109">
    <property type="entry name" value="DTBS"/>
    <property type="match status" value="1"/>
</dbReference>
<dbReference type="PANTHER" id="PTHR43210">
    <property type="entry name" value="DETHIOBIOTIN SYNTHETASE"/>
    <property type="match status" value="1"/>
</dbReference>
<dbReference type="HAMAP" id="MF_00336">
    <property type="entry name" value="BioD"/>
    <property type="match status" value="1"/>
</dbReference>
<reference evidence="2 3" key="1">
    <citation type="submission" date="2023-07" db="EMBL/GenBank/DDBJ databases">
        <title>Sorghum-associated microbial communities from plants grown in Nebraska, USA.</title>
        <authorList>
            <person name="Schachtman D."/>
        </authorList>
    </citation>
    <scope>NUCLEOTIDE SEQUENCE [LARGE SCALE GENOMIC DNA]</scope>
    <source>
        <strain evidence="2 3">BE248</strain>
    </source>
</reference>
<proteinExistence type="inferred from homology"/>
<comment type="similarity">
    <text evidence="1">Belongs to the dethiobiotin synthetase family.</text>
</comment>
<comment type="subunit">
    <text evidence="1">Homodimer.</text>
</comment>
<keyword evidence="1" id="KW-0093">Biotin biosynthesis</keyword>
<feature type="binding site" evidence="1">
    <location>
        <position position="55"/>
    </location>
    <ligand>
        <name>Mg(2+)</name>
        <dbReference type="ChEBI" id="CHEBI:18420"/>
    </ligand>
</feature>
<evidence type="ECO:0000313" key="2">
    <source>
        <dbReference type="EMBL" id="MDR7085697.1"/>
    </source>
</evidence>
<feature type="active site" evidence="1">
    <location>
        <position position="42"/>
    </location>
</feature>
<feature type="binding site" evidence="1">
    <location>
        <position position="112"/>
    </location>
    <ligand>
        <name>Mg(2+)</name>
        <dbReference type="ChEBI" id="CHEBI:18420"/>
    </ligand>
</feature>
<evidence type="ECO:0000256" key="1">
    <source>
        <dbReference type="HAMAP-Rule" id="MF_00336"/>
    </source>
</evidence>
<keyword evidence="3" id="KW-1185">Reference proteome</keyword>
<name>A0ABU1UKH7_9ACTN</name>
<dbReference type="SUPFAM" id="SSF52540">
    <property type="entry name" value="P-loop containing nucleoside triphosphate hydrolases"/>
    <property type="match status" value="1"/>
</dbReference>
<feature type="binding site" evidence="1">
    <location>
        <begin position="173"/>
        <end position="174"/>
    </location>
    <ligand>
        <name>ATP</name>
        <dbReference type="ChEBI" id="CHEBI:30616"/>
    </ligand>
</feature>
<dbReference type="NCBIfam" id="TIGR00347">
    <property type="entry name" value="bioD"/>
    <property type="match status" value="1"/>
</dbReference>
<comment type="function">
    <text evidence="1">Catalyzes a mechanistically unusual reaction, the ATP-dependent insertion of CO2 between the N7 and N8 nitrogen atoms of 7,8-diaminopelargonic acid (DAPA, also called 7,8-diammoniononanoate) to form a ureido ring.</text>
</comment>
<comment type="subcellular location">
    <subcellularLocation>
        <location evidence="1">Cytoplasm</location>
    </subcellularLocation>
</comment>
<keyword evidence="1" id="KW-0460">Magnesium</keyword>
<feature type="binding site" evidence="1">
    <location>
        <position position="55"/>
    </location>
    <ligand>
        <name>ATP</name>
        <dbReference type="ChEBI" id="CHEBI:30616"/>
    </ligand>
</feature>
<keyword evidence="1" id="KW-0963">Cytoplasm</keyword>
<accession>A0ABU1UKH7</accession>
<keyword evidence="1" id="KW-0067">ATP-binding</keyword>
<organism evidence="2 3">
    <name type="scientific">Aeromicrobium panaciterrae</name>
    <dbReference type="NCBI Taxonomy" id="363861"/>
    <lineage>
        <taxon>Bacteria</taxon>
        <taxon>Bacillati</taxon>
        <taxon>Actinomycetota</taxon>
        <taxon>Actinomycetes</taxon>
        <taxon>Propionibacteriales</taxon>
        <taxon>Nocardioidaceae</taxon>
        <taxon>Aeromicrobium</taxon>
    </lineage>
</organism>
<dbReference type="GO" id="GO:0004141">
    <property type="term" value="F:dethiobiotin synthase activity"/>
    <property type="evidence" value="ECO:0007669"/>
    <property type="project" value="UniProtKB-EC"/>
</dbReference>
<keyword evidence="1" id="KW-0547">Nucleotide-binding</keyword>
<dbReference type="Gene3D" id="3.40.50.300">
    <property type="entry name" value="P-loop containing nucleotide triphosphate hydrolases"/>
    <property type="match status" value="1"/>
</dbReference>
<comment type="pathway">
    <text evidence="1">Cofactor biosynthesis; biotin biosynthesis; biotin from 7,8-diaminononanoate: step 1/2.</text>
</comment>
<comment type="caution">
    <text evidence="2">The sequence shown here is derived from an EMBL/GenBank/DDBJ whole genome shotgun (WGS) entry which is preliminary data.</text>
</comment>
<comment type="caution">
    <text evidence="1">Lacks conserved residue(s) required for the propagation of feature annotation.</text>
</comment>
<sequence length="224" mass="22923">MTFPNSKFVVVTGTDTGVGKTVATAALLVALGERGLSVAVAKPVQTGIATGEPTDLEEVARLTGSTAIHEFTRLTPPLAPVAAARIDKVDLPPLDTYVDGIREIEADVVLIEGAGGLLVHLDGGERTILDLATDLEADVVVVGSEGLGSLNHFALTVKVLGQAGIEPVLVIGSCAAEPDLASISNLTDLPQVTGLPTTGRIPAAAGVLPIGDFRAQAPSWFTFT</sequence>
<feature type="binding site" evidence="1">
    <location>
        <begin position="17"/>
        <end position="22"/>
    </location>
    <ligand>
        <name>ATP</name>
        <dbReference type="ChEBI" id="CHEBI:30616"/>
    </ligand>
</feature>
<keyword evidence="1" id="KW-0479">Metal-binding</keyword>
<evidence type="ECO:0000313" key="3">
    <source>
        <dbReference type="Proteomes" id="UP001257739"/>
    </source>
</evidence>
<keyword evidence="1 2" id="KW-0436">Ligase</keyword>
<dbReference type="EMBL" id="JAVDWH010000001">
    <property type="protein sequence ID" value="MDR7085697.1"/>
    <property type="molecule type" value="Genomic_DNA"/>
</dbReference>
<feature type="binding site" evidence="1">
    <location>
        <position position="21"/>
    </location>
    <ligand>
        <name>Mg(2+)</name>
        <dbReference type="ChEBI" id="CHEBI:18420"/>
    </ligand>
</feature>
<dbReference type="InterPro" id="IPR027417">
    <property type="entry name" value="P-loop_NTPase"/>
</dbReference>
<dbReference type="Pfam" id="PF13500">
    <property type="entry name" value="AAA_26"/>
    <property type="match status" value="1"/>
</dbReference>